<dbReference type="SUPFAM" id="SSF57959">
    <property type="entry name" value="Leucine zipper domain"/>
    <property type="match status" value="1"/>
</dbReference>
<keyword evidence="5" id="KW-1185">Reference proteome</keyword>
<dbReference type="AlphaFoldDB" id="A0ABD1ER92"/>
<feature type="coiled-coil region" evidence="1">
    <location>
        <begin position="157"/>
        <end position="205"/>
    </location>
</feature>
<dbReference type="GO" id="GO:0005634">
    <property type="term" value="C:nucleus"/>
    <property type="evidence" value="ECO:0007669"/>
    <property type="project" value="UniProtKB-ARBA"/>
</dbReference>
<evidence type="ECO:0000256" key="1">
    <source>
        <dbReference type="SAM" id="Coils"/>
    </source>
</evidence>
<gene>
    <name evidence="4" type="ORF">ABEB36_006510</name>
</gene>
<dbReference type="Proteomes" id="UP001566132">
    <property type="component" value="Unassembled WGS sequence"/>
</dbReference>
<dbReference type="PROSITE" id="PS00036">
    <property type="entry name" value="BZIP_BASIC"/>
    <property type="match status" value="1"/>
</dbReference>
<organism evidence="4 5">
    <name type="scientific">Hypothenemus hampei</name>
    <name type="common">Coffee berry borer</name>
    <dbReference type="NCBI Taxonomy" id="57062"/>
    <lineage>
        <taxon>Eukaryota</taxon>
        <taxon>Metazoa</taxon>
        <taxon>Ecdysozoa</taxon>
        <taxon>Arthropoda</taxon>
        <taxon>Hexapoda</taxon>
        <taxon>Insecta</taxon>
        <taxon>Pterygota</taxon>
        <taxon>Neoptera</taxon>
        <taxon>Endopterygota</taxon>
        <taxon>Coleoptera</taxon>
        <taxon>Polyphaga</taxon>
        <taxon>Cucujiformia</taxon>
        <taxon>Curculionidae</taxon>
        <taxon>Scolytinae</taxon>
        <taxon>Hypothenemus</taxon>
    </lineage>
</organism>
<protein>
    <recommendedName>
        <fullName evidence="3">BZIP domain-containing protein</fullName>
    </recommendedName>
</protein>
<proteinExistence type="predicted"/>
<dbReference type="CDD" id="cd14686">
    <property type="entry name" value="bZIP"/>
    <property type="match status" value="1"/>
</dbReference>
<dbReference type="InterPro" id="IPR004827">
    <property type="entry name" value="bZIP"/>
</dbReference>
<evidence type="ECO:0000259" key="3">
    <source>
        <dbReference type="PROSITE" id="PS00036"/>
    </source>
</evidence>
<comment type="caution">
    <text evidence="4">The sequence shown here is derived from an EMBL/GenBank/DDBJ whole genome shotgun (WGS) entry which is preliminary data.</text>
</comment>
<keyword evidence="1" id="KW-0175">Coiled coil</keyword>
<sequence>MEENSSSTHNSSDVVSFSIANHLEWNKKKQDMIINLGLANTNPSGTGQTPTPTRFIRNCEKVGLFQDLQNVNPFDEEFKKAIQNPEIQKETPPSDDSLHTPQICPQEDDLTRPEDNKTYNSAITLGAFYMRKKNRKSNPSDLNRLREANKASQTRFRKRRQKEIEDMKEENKQLKNENARLLTVNRILDNRIRELETELQRWCTNENRIQIPNISIIQPEFHKAIFVPLSSQQTDSFKRIIPKTEKCD</sequence>
<dbReference type="InterPro" id="IPR046347">
    <property type="entry name" value="bZIP_sf"/>
</dbReference>
<evidence type="ECO:0000313" key="4">
    <source>
        <dbReference type="EMBL" id="KAL1501125.1"/>
    </source>
</evidence>
<dbReference type="SMART" id="SM00338">
    <property type="entry name" value="BRLZ"/>
    <property type="match status" value="1"/>
</dbReference>
<feature type="region of interest" description="Disordered" evidence="2">
    <location>
        <begin position="133"/>
        <end position="157"/>
    </location>
</feature>
<feature type="domain" description="BZIP" evidence="3">
    <location>
        <begin position="144"/>
        <end position="159"/>
    </location>
</feature>
<accession>A0ABD1ER92</accession>
<feature type="region of interest" description="Disordered" evidence="2">
    <location>
        <begin position="87"/>
        <end position="117"/>
    </location>
</feature>
<reference evidence="4 5" key="1">
    <citation type="submission" date="2024-05" db="EMBL/GenBank/DDBJ databases">
        <title>Genetic variation in Jamaican populations of the coffee berry borer (Hypothenemus hampei).</title>
        <authorList>
            <person name="Errbii M."/>
            <person name="Myrie A."/>
        </authorList>
    </citation>
    <scope>NUCLEOTIDE SEQUENCE [LARGE SCALE GENOMIC DNA]</scope>
    <source>
        <strain evidence="4">JA-Hopewell-2020-01-JO</strain>
        <tissue evidence="4">Whole body</tissue>
    </source>
</reference>
<evidence type="ECO:0000256" key="2">
    <source>
        <dbReference type="SAM" id="MobiDB-lite"/>
    </source>
</evidence>
<dbReference type="EMBL" id="JBDJPC010000005">
    <property type="protein sequence ID" value="KAL1501125.1"/>
    <property type="molecule type" value="Genomic_DNA"/>
</dbReference>
<evidence type="ECO:0000313" key="5">
    <source>
        <dbReference type="Proteomes" id="UP001566132"/>
    </source>
</evidence>
<name>A0ABD1ER92_HYPHA</name>